<feature type="region of interest" description="Disordered" evidence="1">
    <location>
        <begin position="222"/>
        <end position="326"/>
    </location>
</feature>
<dbReference type="PANTHER" id="PTHR35277:SF10">
    <property type="entry name" value="OS09G0363700 PROTEIN"/>
    <property type="match status" value="1"/>
</dbReference>
<evidence type="ECO:0000313" key="2">
    <source>
        <dbReference type="EMBL" id="KAD5317416.1"/>
    </source>
</evidence>
<protein>
    <submittedName>
        <fullName evidence="2">Uncharacterized protein</fullName>
    </submittedName>
</protein>
<feature type="compositionally biased region" description="Basic and acidic residues" evidence="1">
    <location>
        <begin position="281"/>
        <end position="311"/>
    </location>
</feature>
<feature type="compositionally biased region" description="Polar residues" evidence="1">
    <location>
        <begin position="239"/>
        <end position="254"/>
    </location>
</feature>
<dbReference type="PANTHER" id="PTHR35277">
    <property type="entry name" value="OS09G0363700 PROTEIN"/>
    <property type="match status" value="1"/>
</dbReference>
<feature type="compositionally biased region" description="Polar residues" evidence="1">
    <location>
        <begin position="83"/>
        <end position="98"/>
    </location>
</feature>
<name>A0A5N6NRN4_9ASTR</name>
<feature type="compositionally biased region" description="Basic and acidic residues" evidence="1">
    <location>
        <begin position="99"/>
        <end position="126"/>
    </location>
</feature>
<dbReference type="OrthoDB" id="1932113at2759"/>
<evidence type="ECO:0000313" key="3">
    <source>
        <dbReference type="Proteomes" id="UP000326396"/>
    </source>
</evidence>
<keyword evidence="3" id="KW-1185">Reference proteome</keyword>
<dbReference type="EMBL" id="SZYD01000009">
    <property type="protein sequence ID" value="KAD5317416.1"/>
    <property type="molecule type" value="Genomic_DNA"/>
</dbReference>
<organism evidence="2 3">
    <name type="scientific">Mikania micrantha</name>
    <name type="common">bitter vine</name>
    <dbReference type="NCBI Taxonomy" id="192012"/>
    <lineage>
        <taxon>Eukaryota</taxon>
        <taxon>Viridiplantae</taxon>
        <taxon>Streptophyta</taxon>
        <taxon>Embryophyta</taxon>
        <taxon>Tracheophyta</taxon>
        <taxon>Spermatophyta</taxon>
        <taxon>Magnoliopsida</taxon>
        <taxon>eudicotyledons</taxon>
        <taxon>Gunneridae</taxon>
        <taxon>Pentapetalae</taxon>
        <taxon>asterids</taxon>
        <taxon>campanulids</taxon>
        <taxon>Asterales</taxon>
        <taxon>Asteraceae</taxon>
        <taxon>Asteroideae</taxon>
        <taxon>Heliantheae alliance</taxon>
        <taxon>Eupatorieae</taxon>
        <taxon>Mikania</taxon>
    </lineage>
</organism>
<dbReference type="Proteomes" id="UP000326396">
    <property type="component" value="Linkage Group LG17"/>
</dbReference>
<dbReference type="AlphaFoldDB" id="A0A5N6NRN4"/>
<gene>
    <name evidence="2" type="ORF">E3N88_17362</name>
</gene>
<feature type="compositionally biased region" description="Basic and acidic residues" evidence="1">
    <location>
        <begin position="73"/>
        <end position="82"/>
    </location>
</feature>
<feature type="region of interest" description="Disordered" evidence="1">
    <location>
        <begin position="160"/>
        <end position="208"/>
    </location>
</feature>
<feature type="compositionally biased region" description="Basic and acidic residues" evidence="1">
    <location>
        <begin position="226"/>
        <end position="237"/>
    </location>
</feature>
<accession>A0A5N6NRN4</accession>
<feature type="compositionally biased region" description="Basic and acidic residues" evidence="1">
    <location>
        <begin position="19"/>
        <end position="42"/>
    </location>
</feature>
<feature type="compositionally biased region" description="Basic and acidic residues" evidence="1">
    <location>
        <begin position="1"/>
        <end position="12"/>
    </location>
</feature>
<feature type="region of interest" description="Disordered" evidence="1">
    <location>
        <begin position="73"/>
        <end position="141"/>
    </location>
</feature>
<proteinExistence type="predicted"/>
<comment type="caution">
    <text evidence="2">The sequence shown here is derived from an EMBL/GenBank/DDBJ whole genome shotgun (WGS) entry which is preliminary data.</text>
</comment>
<sequence>MDESKSSDKEAEAPNVVKRGNDEMETVVHHENLPPHSRETHGIDVNTPNRDVKGPKVFGRLKEEFEAIVEAIHQRKEDKNRDSSSNVKSLSDDATITRTKLEKQSSLADRRGSPRHNKETHGRGEDIDADTPISEFKGPNIFHRAKEEIEAIVDTIHSKREADRYAASPKKQSAFAVDHWGSPRHYKETHGRGEEIDADTPISEFKGPNIFHRAKEEFEAIVDTIQSKRESDRDAASPKKQSSLADHSSSPSGHNETHGRRDDIDADMPFSEFKGPNIFHRAKEEVEAIVDKIQSKKESDHDAASPKKDGFRASISKKLQKTRNRD</sequence>
<feature type="region of interest" description="Disordered" evidence="1">
    <location>
        <begin position="1"/>
        <end position="55"/>
    </location>
</feature>
<reference evidence="2 3" key="1">
    <citation type="submission" date="2019-05" db="EMBL/GenBank/DDBJ databases">
        <title>Mikania micrantha, genome provides insights into the molecular mechanism of rapid growth.</title>
        <authorList>
            <person name="Liu B."/>
        </authorList>
    </citation>
    <scope>NUCLEOTIDE SEQUENCE [LARGE SCALE GENOMIC DNA]</scope>
    <source>
        <strain evidence="2">NLD-2019</strain>
        <tissue evidence="2">Leaf</tissue>
    </source>
</reference>
<evidence type="ECO:0000256" key="1">
    <source>
        <dbReference type="SAM" id="MobiDB-lite"/>
    </source>
</evidence>
<feature type="compositionally biased region" description="Basic and acidic residues" evidence="1">
    <location>
        <begin position="185"/>
        <end position="195"/>
    </location>
</feature>